<name>A0A8H7WI49_9HELO</name>
<keyword evidence="7" id="KW-0539">Nucleus</keyword>
<dbReference type="GO" id="GO:0045944">
    <property type="term" value="P:positive regulation of transcription by RNA polymerase II"/>
    <property type="evidence" value="ECO:0007669"/>
    <property type="project" value="TreeGrafter"/>
</dbReference>
<keyword evidence="6" id="KW-0804">Transcription</keyword>
<keyword evidence="4" id="KW-0805">Transcription regulation</keyword>
<dbReference type="Gene3D" id="4.10.240.10">
    <property type="entry name" value="Zn(2)-C6 fungal-type DNA-binding domain"/>
    <property type="match status" value="1"/>
</dbReference>
<dbReference type="SMART" id="SM00066">
    <property type="entry name" value="GAL4"/>
    <property type="match status" value="1"/>
</dbReference>
<organism evidence="10 11">
    <name type="scientific">Cadophora malorum</name>
    <dbReference type="NCBI Taxonomy" id="108018"/>
    <lineage>
        <taxon>Eukaryota</taxon>
        <taxon>Fungi</taxon>
        <taxon>Dikarya</taxon>
        <taxon>Ascomycota</taxon>
        <taxon>Pezizomycotina</taxon>
        <taxon>Leotiomycetes</taxon>
        <taxon>Helotiales</taxon>
        <taxon>Ploettnerulaceae</taxon>
        <taxon>Cadophora</taxon>
    </lineage>
</organism>
<evidence type="ECO:0000313" key="11">
    <source>
        <dbReference type="Proteomes" id="UP000664132"/>
    </source>
</evidence>
<feature type="domain" description="Zn(2)-C6 fungal-type" evidence="9">
    <location>
        <begin position="10"/>
        <end position="40"/>
    </location>
</feature>
<dbReference type="GO" id="GO:0000981">
    <property type="term" value="F:DNA-binding transcription factor activity, RNA polymerase II-specific"/>
    <property type="evidence" value="ECO:0007669"/>
    <property type="project" value="InterPro"/>
</dbReference>
<dbReference type="Pfam" id="PF00172">
    <property type="entry name" value="Zn_clus"/>
    <property type="match status" value="1"/>
</dbReference>
<dbReference type="GO" id="GO:0006351">
    <property type="term" value="P:DNA-templated transcription"/>
    <property type="evidence" value="ECO:0007669"/>
    <property type="project" value="InterPro"/>
</dbReference>
<comment type="caution">
    <text evidence="10">The sequence shown here is derived from an EMBL/GenBank/DDBJ whole genome shotgun (WGS) entry which is preliminary data.</text>
</comment>
<dbReference type="EMBL" id="JAFJYH010000011">
    <property type="protein sequence ID" value="KAG4425413.1"/>
    <property type="molecule type" value="Genomic_DNA"/>
</dbReference>
<dbReference type="InterPro" id="IPR007219">
    <property type="entry name" value="XnlR_reg_dom"/>
</dbReference>
<dbReference type="GO" id="GO:0005634">
    <property type="term" value="C:nucleus"/>
    <property type="evidence" value="ECO:0007669"/>
    <property type="project" value="UniProtKB-SubCell"/>
</dbReference>
<evidence type="ECO:0000256" key="8">
    <source>
        <dbReference type="SAM" id="MobiDB-lite"/>
    </source>
</evidence>
<sequence>MQVDVPRRIACQRCRHRKKKCDHKRPICGECRRTGSACIQASPVSSAADSAAKHIRSLERHINSLEEYIIELEEAAKYSTPGAGPSLPVLPKETPNHQPSNDERAISAFECSRSSPSPTLTLRKSPKRIGGGDTSTLIPWLRDISMLPTGTESLYQGFELQGSSGIQTYHNVYSSAISRRLDAIYTDIYFKDVQCSWPFLQERQWRSWSSQQDDGLVSRRNSWQGFFIDMVRSVGALVAQKFDRSSEHRDRSEFYYDRAQKCLPLMLGRPSRISQTQSSLLLTMHAIHSESPDVIDAQASKSMMQCAIAGLNQNSPVIDQTQGQSYESEDRFMERQVLRVCYGLDRLIATAFDRPVSIPDEMINTESLERSGGNNLAIPAANLPTLHLCETSSFPDIDITDHRFRLRQIQSKIHSMVERLEYHAHCQNKLITNLWMSNLRTDLDRWKENLTNLQTHSTISFRWLSNLYYYNILALFPNMNLAVQSEEVFHVVRAASQVLRNFRFVQIPEQKACYTWTALTHQFQAGITLLYCFWAAQTRFVLEFQSWPDIQTAFLACSATLSEFALRWNNANAFKLVFDILHDRVIRLGRRSLDSDWTYSAEMHTLIEQLRTGRTQRRLLACVEEMSVAVGSEAAPQSH</sequence>
<dbReference type="PANTHER" id="PTHR47782:SF12">
    <property type="entry name" value="ZN(II)2CYS6 TRANSCRIPTION FACTOR (EUROFUNG)"/>
    <property type="match status" value="1"/>
</dbReference>
<gene>
    <name evidence="10" type="ORF">IFR04_001563</name>
</gene>
<dbReference type="GO" id="GO:0043565">
    <property type="term" value="F:sequence-specific DNA binding"/>
    <property type="evidence" value="ECO:0007669"/>
    <property type="project" value="TreeGrafter"/>
</dbReference>
<dbReference type="CDD" id="cd12148">
    <property type="entry name" value="fungal_TF_MHR"/>
    <property type="match status" value="1"/>
</dbReference>
<dbReference type="OrthoDB" id="189997at2759"/>
<dbReference type="PANTHER" id="PTHR47782">
    <property type="entry name" value="ZN(II)2CYS6 TRANSCRIPTION FACTOR (EUROFUNG)-RELATED"/>
    <property type="match status" value="1"/>
</dbReference>
<evidence type="ECO:0000256" key="5">
    <source>
        <dbReference type="ARBA" id="ARBA00023125"/>
    </source>
</evidence>
<reference evidence="10" key="1">
    <citation type="submission" date="2021-02" db="EMBL/GenBank/DDBJ databases">
        <title>Genome sequence Cadophora malorum strain M34.</title>
        <authorList>
            <person name="Stefanovic E."/>
            <person name="Vu D."/>
            <person name="Scully C."/>
            <person name="Dijksterhuis J."/>
            <person name="Roader J."/>
            <person name="Houbraken J."/>
        </authorList>
    </citation>
    <scope>NUCLEOTIDE SEQUENCE</scope>
    <source>
        <strain evidence="10">M34</strain>
    </source>
</reference>
<keyword evidence="5" id="KW-0238">DNA-binding</keyword>
<keyword evidence="2" id="KW-0479">Metal-binding</keyword>
<evidence type="ECO:0000256" key="1">
    <source>
        <dbReference type="ARBA" id="ARBA00004123"/>
    </source>
</evidence>
<accession>A0A8H7WI49</accession>
<keyword evidence="11" id="KW-1185">Reference proteome</keyword>
<evidence type="ECO:0000256" key="7">
    <source>
        <dbReference type="ARBA" id="ARBA00023242"/>
    </source>
</evidence>
<evidence type="ECO:0000256" key="6">
    <source>
        <dbReference type="ARBA" id="ARBA00023163"/>
    </source>
</evidence>
<dbReference type="SUPFAM" id="SSF57701">
    <property type="entry name" value="Zn2/Cys6 DNA-binding domain"/>
    <property type="match status" value="1"/>
</dbReference>
<dbReference type="AlphaFoldDB" id="A0A8H7WI49"/>
<dbReference type="Pfam" id="PF04082">
    <property type="entry name" value="Fungal_trans"/>
    <property type="match status" value="1"/>
</dbReference>
<dbReference type="CDD" id="cd00067">
    <property type="entry name" value="GAL4"/>
    <property type="match status" value="1"/>
</dbReference>
<dbReference type="PROSITE" id="PS00463">
    <property type="entry name" value="ZN2_CY6_FUNGAL_1"/>
    <property type="match status" value="1"/>
</dbReference>
<dbReference type="InterPro" id="IPR036864">
    <property type="entry name" value="Zn2-C6_fun-type_DNA-bd_sf"/>
</dbReference>
<protein>
    <recommendedName>
        <fullName evidence="9">Zn(2)-C6 fungal-type domain-containing protein</fullName>
    </recommendedName>
</protein>
<dbReference type="Proteomes" id="UP000664132">
    <property type="component" value="Unassembled WGS sequence"/>
</dbReference>
<evidence type="ECO:0000256" key="4">
    <source>
        <dbReference type="ARBA" id="ARBA00023015"/>
    </source>
</evidence>
<keyword evidence="3" id="KW-0862">Zinc</keyword>
<evidence type="ECO:0000313" key="10">
    <source>
        <dbReference type="EMBL" id="KAG4425413.1"/>
    </source>
</evidence>
<dbReference type="InterPro" id="IPR001138">
    <property type="entry name" value="Zn2Cys6_DnaBD"/>
</dbReference>
<dbReference type="PROSITE" id="PS50048">
    <property type="entry name" value="ZN2_CY6_FUNGAL_2"/>
    <property type="match status" value="1"/>
</dbReference>
<comment type="subcellular location">
    <subcellularLocation>
        <location evidence="1">Nucleus</location>
    </subcellularLocation>
</comment>
<evidence type="ECO:0000259" key="9">
    <source>
        <dbReference type="PROSITE" id="PS50048"/>
    </source>
</evidence>
<feature type="region of interest" description="Disordered" evidence="8">
    <location>
        <begin position="81"/>
        <end position="102"/>
    </location>
</feature>
<dbReference type="InterPro" id="IPR052202">
    <property type="entry name" value="Yeast_MetPath_Reg"/>
</dbReference>
<dbReference type="GO" id="GO:0008270">
    <property type="term" value="F:zinc ion binding"/>
    <property type="evidence" value="ECO:0007669"/>
    <property type="project" value="InterPro"/>
</dbReference>
<proteinExistence type="predicted"/>
<evidence type="ECO:0000256" key="3">
    <source>
        <dbReference type="ARBA" id="ARBA00022833"/>
    </source>
</evidence>
<evidence type="ECO:0000256" key="2">
    <source>
        <dbReference type="ARBA" id="ARBA00022723"/>
    </source>
</evidence>